<evidence type="ECO:0000313" key="4">
    <source>
        <dbReference type="EMBL" id="CAF1589032.1"/>
    </source>
</evidence>
<comment type="similarity">
    <text evidence="1 2">Belongs to the small heat shock protein (HSP20) family.</text>
</comment>
<dbReference type="AlphaFoldDB" id="A0A815ZYF1"/>
<evidence type="ECO:0000256" key="1">
    <source>
        <dbReference type="PROSITE-ProRule" id="PRU00285"/>
    </source>
</evidence>
<dbReference type="Pfam" id="PF00011">
    <property type="entry name" value="HSP20"/>
    <property type="match status" value="1"/>
</dbReference>
<dbReference type="SUPFAM" id="SSF49764">
    <property type="entry name" value="HSP20-like chaperones"/>
    <property type="match status" value="1"/>
</dbReference>
<accession>A0A815ZYF1</accession>
<comment type="caution">
    <text evidence="4">The sequence shown here is derived from an EMBL/GenBank/DDBJ whole genome shotgun (WGS) entry which is preliminary data.</text>
</comment>
<protein>
    <recommendedName>
        <fullName evidence="3">SHSP domain-containing protein</fullName>
    </recommendedName>
</protein>
<sequence length="58" mass="6619">NDGKNLTPISRSSNAEKYRVQLNVAGFDPETIRTKVEGRKVIVEAKQEDRQPDDDYNI</sequence>
<name>A0A815ZYF1_9BILA</name>
<dbReference type="EMBL" id="CAJNOU010022062">
    <property type="protein sequence ID" value="CAF1589032.1"/>
    <property type="molecule type" value="Genomic_DNA"/>
</dbReference>
<evidence type="ECO:0000256" key="2">
    <source>
        <dbReference type="RuleBase" id="RU003616"/>
    </source>
</evidence>
<feature type="non-terminal residue" evidence="4">
    <location>
        <position position="1"/>
    </location>
</feature>
<dbReference type="Proteomes" id="UP000663889">
    <property type="component" value="Unassembled WGS sequence"/>
</dbReference>
<dbReference type="InterPro" id="IPR002068">
    <property type="entry name" value="A-crystallin/Hsp20_dom"/>
</dbReference>
<feature type="domain" description="SHSP" evidence="3">
    <location>
        <begin position="1"/>
        <end position="58"/>
    </location>
</feature>
<evidence type="ECO:0000259" key="3">
    <source>
        <dbReference type="PROSITE" id="PS01031"/>
    </source>
</evidence>
<dbReference type="Gene3D" id="2.60.40.790">
    <property type="match status" value="1"/>
</dbReference>
<evidence type="ECO:0000313" key="5">
    <source>
        <dbReference type="Proteomes" id="UP000663889"/>
    </source>
</evidence>
<reference evidence="4" key="1">
    <citation type="submission" date="2021-02" db="EMBL/GenBank/DDBJ databases">
        <authorList>
            <person name="Nowell W R."/>
        </authorList>
    </citation>
    <scope>NUCLEOTIDE SEQUENCE</scope>
</reference>
<dbReference type="InterPro" id="IPR008978">
    <property type="entry name" value="HSP20-like_chaperone"/>
</dbReference>
<gene>
    <name evidence="4" type="ORF">SEV965_LOCUS40084</name>
</gene>
<organism evidence="4 5">
    <name type="scientific">Rotaria sordida</name>
    <dbReference type="NCBI Taxonomy" id="392033"/>
    <lineage>
        <taxon>Eukaryota</taxon>
        <taxon>Metazoa</taxon>
        <taxon>Spiralia</taxon>
        <taxon>Gnathifera</taxon>
        <taxon>Rotifera</taxon>
        <taxon>Eurotatoria</taxon>
        <taxon>Bdelloidea</taxon>
        <taxon>Philodinida</taxon>
        <taxon>Philodinidae</taxon>
        <taxon>Rotaria</taxon>
    </lineage>
</organism>
<proteinExistence type="inferred from homology"/>
<dbReference type="PROSITE" id="PS01031">
    <property type="entry name" value="SHSP"/>
    <property type="match status" value="1"/>
</dbReference>